<keyword evidence="3" id="KW-1185">Reference proteome</keyword>
<evidence type="ECO:0000313" key="2">
    <source>
        <dbReference type="EMBL" id="KCZ83747.1"/>
    </source>
</evidence>
<dbReference type="OrthoDB" id="7615975at2"/>
<accession>A0A069E7W8</accession>
<evidence type="ECO:0008006" key="4">
    <source>
        <dbReference type="Google" id="ProtNLM"/>
    </source>
</evidence>
<dbReference type="EMBL" id="ARYH01000002">
    <property type="protein sequence ID" value="KCZ83747.1"/>
    <property type="molecule type" value="Genomic_DNA"/>
</dbReference>
<protein>
    <recommendedName>
        <fullName evidence="4">Lipoprotein</fullName>
    </recommendedName>
</protein>
<organism evidence="2 3">
    <name type="scientific">Hyphomonas adhaerens MHS-3</name>
    <dbReference type="NCBI Taxonomy" id="1280949"/>
    <lineage>
        <taxon>Bacteria</taxon>
        <taxon>Pseudomonadati</taxon>
        <taxon>Pseudomonadota</taxon>
        <taxon>Alphaproteobacteria</taxon>
        <taxon>Hyphomonadales</taxon>
        <taxon>Hyphomonadaceae</taxon>
        <taxon>Hyphomonas</taxon>
    </lineage>
</organism>
<sequence>MGKRRSLLAFTALIGASTALTGCLTRSINTRPPVVSDGMGSDLRVMLDDSCLPEDTRGPGDRTLGFGQELALQAGMLMFDSVGAWLQQMGAPKIDRSTGVVSGKLFTSPDMMEFNREVACVHVIRSGFDPSGPAFGNAPPEFLAEWNRLGLVSRPSFYAEIRLMPDEERSGYFTGELLKVVSNEFERQARYDSRDYLVVLDFERPEPRTYVQFTPEGAVQFHDASGFARGVFKFPELKRGEYISGAAATGLETGWMPLDYSGVDRDSGIFNLFVDVLELKRGDPLLSDIGSLLRSNAVQAAAEEELRKQIDKEGTREVEEEERADELVAQRGLERALRRAVLDLRRTLAEEDISSDYLIVSRDDVEDALFDIEHRFNWRGPKPEDRIDEAETLLEEADVRVEALLEEELAVEEPEDEFDDQF</sequence>
<dbReference type="STRING" id="1280949.HAD_14134"/>
<dbReference type="PROSITE" id="PS51257">
    <property type="entry name" value="PROKAR_LIPOPROTEIN"/>
    <property type="match status" value="1"/>
</dbReference>
<evidence type="ECO:0000313" key="3">
    <source>
        <dbReference type="Proteomes" id="UP000027446"/>
    </source>
</evidence>
<reference evidence="2 3" key="1">
    <citation type="journal article" date="2014" name="Antonie Van Leeuwenhoek">
        <title>Hyphomonas beringensis sp. nov. and Hyphomonas chukchiensis sp. nov., isolated from surface seawater of the Bering Sea and Chukchi Sea.</title>
        <authorList>
            <person name="Li C."/>
            <person name="Lai Q."/>
            <person name="Li G."/>
            <person name="Dong C."/>
            <person name="Wang J."/>
            <person name="Liao Y."/>
            <person name="Shao Z."/>
        </authorList>
    </citation>
    <scope>NUCLEOTIDE SEQUENCE [LARGE SCALE GENOMIC DNA]</scope>
    <source>
        <strain evidence="2 3">MHS-3</strain>
    </source>
</reference>
<keyword evidence="1" id="KW-0732">Signal</keyword>
<dbReference type="Proteomes" id="UP000027446">
    <property type="component" value="Unassembled WGS sequence"/>
</dbReference>
<proteinExistence type="predicted"/>
<gene>
    <name evidence="2" type="ORF">HAD_14134</name>
</gene>
<feature type="chain" id="PRO_5001660820" description="Lipoprotein" evidence="1">
    <location>
        <begin position="22"/>
        <end position="422"/>
    </location>
</feature>
<name>A0A069E7W8_9PROT</name>
<comment type="caution">
    <text evidence="2">The sequence shown here is derived from an EMBL/GenBank/DDBJ whole genome shotgun (WGS) entry which is preliminary data.</text>
</comment>
<dbReference type="RefSeq" id="WP_035572777.1">
    <property type="nucleotide sequence ID" value="NZ_ARYH01000002.1"/>
</dbReference>
<dbReference type="PATRIC" id="fig|1280949.3.peg.2870"/>
<dbReference type="AlphaFoldDB" id="A0A069E7W8"/>
<feature type="signal peptide" evidence="1">
    <location>
        <begin position="1"/>
        <end position="21"/>
    </location>
</feature>
<evidence type="ECO:0000256" key="1">
    <source>
        <dbReference type="SAM" id="SignalP"/>
    </source>
</evidence>